<dbReference type="SUPFAM" id="SSF55729">
    <property type="entry name" value="Acyl-CoA N-acyltransferases (Nat)"/>
    <property type="match status" value="1"/>
</dbReference>
<dbReference type="Gene3D" id="3.40.630.30">
    <property type="match status" value="1"/>
</dbReference>
<comment type="caution">
    <text evidence="2">The sequence shown here is derived from an EMBL/GenBank/DDBJ whole genome shotgun (WGS) entry which is preliminary data.</text>
</comment>
<dbReference type="InterPro" id="IPR016181">
    <property type="entry name" value="Acyl_CoA_acyltransferase"/>
</dbReference>
<keyword evidence="3" id="KW-1185">Reference proteome</keyword>
<dbReference type="AlphaFoldDB" id="A0A0M1N1C6"/>
<reference evidence="3" key="1">
    <citation type="submission" date="2015-08" db="EMBL/GenBank/DDBJ databases">
        <title>Genome sequencing project for genomic taxonomy and phylogenomics of Bacillus-like bacteria.</title>
        <authorList>
            <person name="Liu B."/>
            <person name="Wang J."/>
            <person name="Zhu Y."/>
            <person name="Liu G."/>
            <person name="Chen Q."/>
            <person name="Chen Z."/>
            <person name="Lan J."/>
            <person name="Che J."/>
            <person name="Ge C."/>
            <person name="Shi H."/>
            <person name="Pan Z."/>
            <person name="Liu X."/>
        </authorList>
    </citation>
    <scope>NUCLEOTIDE SEQUENCE [LARGE SCALE GENOMIC DNA]</scope>
    <source>
        <strain evidence="3">FJAT-22460</strain>
    </source>
</reference>
<protein>
    <submittedName>
        <fullName evidence="2">Acetyltransferase</fullName>
    </submittedName>
</protein>
<dbReference type="OrthoDB" id="9811121at2"/>
<dbReference type="InterPro" id="IPR000182">
    <property type="entry name" value="GNAT_dom"/>
</dbReference>
<dbReference type="Proteomes" id="UP000036932">
    <property type="component" value="Unassembled WGS sequence"/>
</dbReference>
<dbReference type="PATRIC" id="fig|1705565.3.peg.1004"/>
<evidence type="ECO:0000313" key="3">
    <source>
        <dbReference type="Proteomes" id="UP000036932"/>
    </source>
</evidence>
<dbReference type="PROSITE" id="PS51186">
    <property type="entry name" value="GNAT"/>
    <property type="match status" value="1"/>
</dbReference>
<organism evidence="2 3">
    <name type="scientific">Paenibacillus solani</name>
    <dbReference type="NCBI Taxonomy" id="1705565"/>
    <lineage>
        <taxon>Bacteria</taxon>
        <taxon>Bacillati</taxon>
        <taxon>Bacillota</taxon>
        <taxon>Bacilli</taxon>
        <taxon>Bacillales</taxon>
        <taxon>Paenibacillaceae</taxon>
        <taxon>Paenibacillus</taxon>
    </lineage>
</organism>
<gene>
    <name evidence="2" type="ORF">AM231_24210</name>
</gene>
<dbReference type="CDD" id="cd04301">
    <property type="entry name" value="NAT_SF"/>
    <property type="match status" value="1"/>
</dbReference>
<accession>A0A0M1N1C6</accession>
<keyword evidence="2" id="KW-0808">Transferase</keyword>
<feature type="domain" description="N-acetyltransferase" evidence="1">
    <location>
        <begin position="19"/>
        <end position="220"/>
    </location>
</feature>
<sequence>MARFYQQFYVFDDTRPVPVVIRSYTQEDFDELIVIQSETFPPPYPPEQWWNKEQLMQHVTLFPEGALCAQVDGMLAGSITSLIVDYDPMEPAHSWADATDNGYIRTHNPDGNTLYIADICVRPRFRKLGLGKWLIQSLYHVTVEKGLDRLLGGGRMPGYHRHAHEMSAADYLDTVVRGDLKDPVITFLLRCGRTPVGVAAEYLEDEESRNYGALMEWKNPFRR</sequence>
<proteinExistence type="predicted"/>
<evidence type="ECO:0000313" key="2">
    <source>
        <dbReference type="EMBL" id="KOR75779.1"/>
    </source>
</evidence>
<dbReference type="EMBL" id="LIUT01000008">
    <property type="protein sequence ID" value="KOR75779.1"/>
    <property type="molecule type" value="Genomic_DNA"/>
</dbReference>
<name>A0A0M1N1C6_9BACL</name>
<dbReference type="GO" id="GO:0016747">
    <property type="term" value="F:acyltransferase activity, transferring groups other than amino-acyl groups"/>
    <property type="evidence" value="ECO:0007669"/>
    <property type="project" value="InterPro"/>
</dbReference>
<dbReference type="Pfam" id="PF00583">
    <property type="entry name" value="Acetyltransf_1"/>
    <property type="match status" value="1"/>
</dbReference>
<evidence type="ECO:0000259" key="1">
    <source>
        <dbReference type="PROSITE" id="PS51186"/>
    </source>
</evidence>
<dbReference type="RefSeq" id="WP_054404938.1">
    <property type="nucleotide sequence ID" value="NZ_LIUT01000008.1"/>
</dbReference>